<gene>
    <name evidence="9 10" type="primary">LOC104611118</name>
</gene>
<evidence type="ECO:0000256" key="3">
    <source>
        <dbReference type="ARBA" id="ARBA00022980"/>
    </source>
</evidence>
<accession>A0A1U8QAN4</accession>
<evidence type="ECO:0000256" key="5">
    <source>
        <dbReference type="ARBA" id="ARBA00035266"/>
    </source>
</evidence>
<name>A0A1U8QAN4_NELNU</name>
<keyword evidence="1" id="KW-0699">rRNA-binding</keyword>
<dbReference type="PANTHER" id="PTHR13479">
    <property type="entry name" value="30S RIBOSOMAL PROTEIN S18"/>
    <property type="match status" value="1"/>
</dbReference>
<evidence type="ECO:0000313" key="10">
    <source>
        <dbReference type="RefSeq" id="XP_019055622.1"/>
    </source>
</evidence>
<dbReference type="GO" id="GO:0070181">
    <property type="term" value="F:small ribosomal subunit rRNA binding"/>
    <property type="evidence" value="ECO:0000318"/>
    <property type="project" value="GO_Central"/>
</dbReference>
<keyword evidence="3 6" id="KW-0689">Ribosomal protein</keyword>
<dbReference type="SUPFAM" id="SSF46911">
    <property type="entry name" value="Ribosomal protein S18"/>
    <property type="match status" value="1"/>
</dbReference>
<evidence type="ECO:0000256" key="2">
    <source>
        <dbReference type="ARBA" id="ARBA00022884"/>
    </source>
</evidence>
<keyword evidence="4 6" id="KW-0687">Ribonucleoprotein</keyword>
<dbReference type="InterPro" id="IPR001648">
    <property type="entry name" value="Ribosomal_bS18"/>
</dbReference>
<dbReference type="STRING" id="4432.A0A1U8QAN4"/>
<reference evidence="9 10" key="1">
    <citation type="submission" date="2025-04" db="UniProtKB">
        <authorList>
            <consortium name="RefSeq"/>
        </authorList>
    </citation>
    <scope>IDENTIFICATION</scope>
</reference>
<dbReference type="RefSeq" id="XP_010276349.1">
    <property type="nucleotide sequence ID" value="XM_010278047.2"/>
</dbReference>
<dbReference type="AlphaFoldDB" id="A0A1U8QAN4"/>
<dbReference type="eggNOG" id="KOG3162">
    <property type="taxonomic scope" value="Eukaryota"/>
</dbReference>
<dbReference type="Gene3D" id="4.10.640.10">
    <property type="entry name" value="Ribosomal protein S18"/>
    <property type="match status" value="1"/>
</dbReference>
<dbReference type="InterPro" id="IPR036870">
    <property type="entry name" value="Ribosomal_bS18_sf"/>
</dbReference>
<evidence type="ECO:0000313" key="9">
    <source>
        <dbReference type="RefSeq" id="XP_010276349.1"/>
    </source>
</evidence>
<dbReference type="GO" id="GO:0003735">
    <property type="term" value="F:structural constituent of ribosome"/>
    <property type="evidence" value="ECO:0000318"/>
    <property type="project" value="GO_Central"/>
</dbReference>
<dbReference type="OMA" id="MTYEPKD"/>
<dbReference type="RefSeq" id="XP_019055622.1">
    <property type="nucleotide sequence ID" value="XM_019200077.1"/>
</dbReference>
<evidence type="ECO:0000256" key="7">
    <source>
        <dbReference type="SAM" id="MobiDB-lite"/>
    </source>
</evidence>
<dbReference type="PRINTS" id="PR00974">
    <property type="entry name" value="RIBOSOMALS18"/>
</dbReference>
<protein>
    <recommendedName>
        <fullName evidence="5">Small ribosomal subunit protein bS18c</fullName>
    </recommendedName>
</protein>
<dbReference type="FunFam" id="4.10.640.10:FF:000009">
    <property type="entry name" value="Ribosomal protein S18"/>
    <property type="match status" value="1"/>
</dbReference>
<dbReference type="PANTHER" id="PTHR13479:SF65">
    <property type="entry name" value="F10K1.8 PROTEIN"/>
    <property type="match status" value="1"/>
</dbReference>
<evidence type="ECO:0000256" key="1">
    <source>
        <dbReference type="ARBA" id="ARBA00022730"/>
    </source>
</evidence>
<keyword evidence="2" id="KW-0694">RNA-binding</keyword>
<evidence type="ECO:0000256" key="6">
    <source>
        <dbReference type="RuleBase" id="RU003910"/>
    </source>
</evidence>
<keyword evidence="8" id="KW-1185">Reference proteome</keyword>
<dbReference type="GO" id="GO:0006412">
    <property type="term" value="P:translation"/>
    <property type="evidence" value="ECO:0000318"/>
    <property type="project" value="GO_Central"/>
</dbReference>
<dbReference type="GO" id="GO:0005763">
    <property type="term" value="C:mitochondrial small ribosomal subunit"/>
    <property type="evidence" value="ECO:0000318"/>
    <property type="project" value="GO_Central"/>
</dbReference>
<sequence length="275" mass="30931">MKLIRVTLRSINGSSFLSRQCHRPWMAKALFTSSTSGNEINDNGTGNSFESADDFERRIFSGFSDSRSNNDAFFQKLDRLEKAHGRSGFGSKGGSNNSEFFDGLDESFNTLSDGMDGKLKKAATYFEFNPDEITGDDYSFRADVTFRPGMTYDVKDLDLTRPGVPKPFKRSQFETTTEEVLRKADFRNVRFLANFLTEAGLIIKRSKTKISAKAQRKVAREIKTARALGLMPFTTMGTKPFIFGKTMEDRDEDDEYDYYDSPVGGLGASQDPVEE</sequence>
<proteinExistence type="inferred from homology"/>
<evidence type="ECO:0000313" key="8">
    <source>
        <dbReference type="Proteomes" id="UP000189703"/>
    </source>
</evidence>
<evidence type="ECO:0000256" key="4">
    <source>
        <dbReference type="ARBA" id="ARBA00023274"/>
    </source>
</evidence>
<dbReference type="Pfam" id="PF01084">
    <property type="entry name" value="Ribosomal_S18"/>
    <property type="match status" value="1"/>
</dbReference>
<dbReference type="Proteomes" id="UP000189703">
    <property type="component" value="Unplaced"/>
</dbReference>
<organism evidence="8 10">
    <name type="scientific">Nelumbo nucifera</name>
    <name type="common">Sacred lotus</name>
    <dbReference type="NCBI Taxonomy" id="4432"/>
    <lineage>
        <taxon>Eukaryota</taxon>
        <taxon>Viridiplantae</taxon>
        <taxon>Streptophyta</taxon>
        <taxon>Embryophyta</taxon>
        <taxon>Tracheophyta</taxon>
        <taxon>Spermatophyta</taxon>
        <taxon>Magnoliopsida</taxon>
        <taxon>Proteales</taxon>
        <taxon>Nelumbonaceae</taxon>
        <taxon>Nelumbo</taxon>
    </lineage>
</organism>
<dbReference type="NCBIfam" id="TIGR00165">
    <property type="entry name" value="S18"/>
    <property type="match status" value="1"/>
</dbReference>
<feature type="region of interest" description="Disordered" evidence="7">
    <location>
        <begin position="252"/>
        <end position="275"/>
    </location>
</feature>
<dbReference type="KEGG" id="nnu:104611118"/>
<comment type="similarity">
    <text evidence="6">Belongs to the bacterial ribosomal protein bS18 family.</text>
</comment>
<dbReference type="OrthoDB" id="21463at2759"/>
<dbReference type="GeneID" id="104611118"/>